<evidence type="ECO:0000313" key="2">
    <source>
        <dbReference type="EMBL" id="ACO88896.1"/>
    </source>
</evidence>
<reference evidence="2" key="2">
    <citation type="journal article" date="2009" name="Appl. Environ. Microbiol.">
        <title>Lateral transfer of genes for hexahydro-1,3,5-trinitro-1,3,5-triazine (RDX) degradation.</title>
        <authorList>
            <person name="Andeer P.F."/>
            <person name="Stahl D.A."/>
            <person name="Bruce N.C."/>
            <person name="Strand S.E."/>
        </authorList>
    </citation>
    <scope>NUCLEOTIDE SEQUENCE</scope>
    <source>
        <strain evidence="2">MA1</strain>
        <plasmid evidence="2">pMA1</plasmid>
    </source>
</reference>
<proteinExistence type="predicted"/>
<dbReference type="Pfam" id="PF07702">
    <property type="entry name" value="UTRA"/>
    <property type="match status" value="1"/>
</dbReference>
<name>C3UN05_9MICO</name>
<dbReference type="EMBL" id="FJ577793">
    <property type="protein sequence ID" value="ACO88896.1"/>
    <property type="molecule type" value="Genomic_DNA"/>
</dbReference>
<organism evidence="2">
    <name type="scientific">Microbacterium sp. MA1</name>
    <dbReference type="NCBI Taxonomy" id="614068"/>
    <lineage>
        <taxon>Bacteria</taxon>
        <taxon>Bacillati</taxon>
        <taxon>Actinomycetota</taxon>
        <taxon>Actinomycetes</taxon>
        <taxon>Micrococcales</taxon>
        <taxon>Microbacteriaceae</taxon>
        <taxon>Microbacterium</taxon>
    </lineage>
</organism>
<sequence length="116" mass="12891">MGAELVALVRERYANDLPIAVLEDFVIAESMTLGAGELETSSLNSLLEDAGWPVDRVEYEISAVGLQPEHAEIMGSPAGTPILRELRSDYRGETLIHFSSNYYHPVNYRLRGVVDR</sequence>
<feature type="domain" description="UbiC transcription regulator-associated" evidence="1">
    <location>
        <begin position="2"/>
        <end position="108"/>
    </location>
</feature>
<dbReference type="GO" id="GO:0003677">
    <property type="term" value="F:DNA binding"/>
    <property type="evidence" value="ECO:0007669"/>
    <property type="project" value="InterPro"/>
</dbReference>
<dbReference type="InterPro" id="IPR011663">
    <property type="entry name" value="UTRA"/>
</dbReference>
<dbReference type="GO" id="GO:0006355">
    <property type="term" value="P:regulation of DNA-templated transcription"/>
    <property type="evidence" value="ECO:0007669"/>
    <property type="project" value="InterPro"/>
</dbReference>
<reference evidence="2" key="1">
    <citation type="submission" date="2008-12" db="EMBL/GenBank/DDBJ databases">
        <authorList>
            <person name="Andeer P."/>
            <person name="Stahl D.A."/>
            <person name="Bruce N.C."/>
            <person name="Strand S.E."/>
        </authorList>
    </citation>
    <scope>NUCLEOTIDE SEQUENCE</scope>
    <source>
        <strain evidence="2">MA1</strain>
        <plasmid evidence="2">pMA1</plasmid>
    </source>
</reference>
<evidence type="ECO:0000259" key="1">
    <source>
        <dbReference type="Pfam" id="PF07702"/>
    </source>
</evidence>
<dbReference type="SUPFAM" id="SSF64288">
    <property type="entry name" value="Chorismate lyase-like"/>
    <property type="match status" value="1"/>
</dbReference>
<accession>C3UN05</accession>
<dbReference type="InterPro" id="IPR028978">
    <property type="entry name" value="Chorismate_lyase_/UTRA_dom_sf"/>
</dbReference>
<dbReference type="AlphaFoldDB" id="C3UN05"/>
<protein>
    <submittedName>
        <fullName evidence="2">Putative transcription regulator</fullName>
    </submittedName>
</protein>
<geneLocation type="plasmid" evidence="2">
    <name>pMA1</name>
</geneLocation>
<dbReference type="Gene3D" id="3.40.1410.10">
    <property type="entry name" value="Chorismate lyase-like"/>
    <property type="match status" value="1"/>
</dbReference>
<keyword evidence="2" id="KW-0614">Plasmid</keyword>